<organism evidence="3 4">
    <name type="scientific">Acetobacter musti</name>
    <dbReference type="NCBI Taxonomy" id="864732"/>
    <lineage>
        <taxon>Bacteria</taxon>
        <taxon>Pseudomonadati</taxon>
        <taxon>Pseudomonadota</taxon>
        <taxon>Alphaproteobacteria</taxon>
        <taxon>Acetobacterales</taxon>
        <taxon>Acetobacteraceae</taxon>
        <taxon>Acetobacter</taxon>
    </lineage>
</organism>
<dbReference type="InterPro" id="IPR050585">
    <property type="entry name" value="Xaa-Pro_dipeptidyl-ppase/CocE"/>
</dbReference>
<dbReference type="Pfam" id="PF08530">
    <property type="entry name" value="PepX_C"/>
    <property type="match status" value="1"/>
</dbReference>
<dbReference type="SUPFAM" id="SSF49785">
    <property type="entry name" value="Galactose-binding domain-like"/>
    <property type="match status" value="1"/>
</dbReference>
<dbReference type="Pfam" id="PF02129">
    <property type="entry name" value="Peptidase_S15"/>
    <property type="match status" value="1"/>
</dbReference>
<feature type="domain" description="Xaa-Pro dipeptidyl-peptidase C-terminal" evidence="2">
    <location>
        <begin position="308"/>
        <end position="543"/>
    </location>
</feature>
<dbReference type="InterPro" id="IPR000383">
    <property type="entry name" value="Xaa-Pro-like_dom"/>
</dbReference>
<dbReference type="Gene3D" id="1.10.3020.10">
    <property type="entry name" value="alpha-amino acid ester hydrolase ( Helical cap domain)"/>
    <property type="match status" value="1"/>
</dbReference>
<dbReference type="Gene3D" id="3.40.50.1820">
    <property type="entry name" value="alpha/beta hydrolase"/>
    <property type="match status" value="1"/>
</dbReference>
<evidence type="ECO:0000313" key="3">
    <source>
        <dbReference type="EMBL" id="NHN84118.1"/>
    </source>
</evidence>
<evidence type="ECO:0000259" key="2">
    <source>
        <dbReference type="SMART" id="SM00939"/>
    </source>
</evidence>
<dbReference type="Gene3D" id="2.60.120.260">
    <property type="entry name" value="Galactose-binding domain-like"/>
    <property type="match status" value="1"/>
</dbReference>
<dbReference type="PANTHER" id="PTHR43056">
    <property type="entry name" value="PEPTIDASE S9 PROLYL OLIGOPEPTIDASE"/>
    <property type="match status" value="1"/>
</dbReference>
<dbReference type="SUPFAM" id="SSF53474">
    <property type="entry name" value="alpha/beta-Hydrolases"/>
    <property type="match status" value="1"/>
</dbReference>
<evidence type="ECO:0000256" key="1">
    <source>
        <dbReference type="ARBA" id="ARBA00022801"/>
    </source>
</evidence>
<dbReference type="InterPro" id="IPR013736">
    <property type="entry name" value="Xaa-Pro_dipept_C"/>
</dbReference>
<gene>
    <name evidence="3" type="ORF">GOB93_05600</name>
</gene>
<dbReference type="GO" id="GO:0016787">
    <property type="term" value="F:hydrolase activity"/>
    <property type="evidence" value="ECO:0007669"/>
    <property type="project" value="UniProtKB-KW"/>
</dbReference>
<dbReference type="InterPro" id="IPR005674">
    <property type="entry name" value="CocE/Ser_esterase"/>
</dbReference>
<dbReference type="PANTHER" id="PTHR43056:SF10">
    <property type="entry name" value="COCE_NOND FAMILY, PUTATIVE (AFU_ORTHOLOGUE AFUA_7G00600)-RELATED"/>
    <property type="match status" value="1"/>
</dbReference>
<dbReference type="SMART" id="SM00939">
    <property type="entry name" value="PepX_C"/>
    <property type="match status" value="1"/>
</dbReference>
<dbReference type="InterPro" id="IPR029058">
    <property type="entry name" value="AB_hydrolase_fold"/>
</dbReference>
<dbReference type="InterPro" id="IPR008979">
    <property type="entry name" value="Galactose-bd-like_sf"/>
</dbReference>
<keyword evidence="1 3" id="KW-0378">Hydrolase</keyword>
<keyword evidence="4" id="KW-1185">Reference proteome</keyword>
<dbReference type="EMBL" id="WOTB01000005">
    <property type="protein sequence ID" value="NHN84118.1"/>
    <property type="molecule type" value="Genomic_DNA"/>
</dbReference>
<sequence>MSRRFFPVPLPRTEAMTARDGTVLVADIWQPEGAGPFPVLMMRQAYGRKIGTSLCYAPPEWYAAHGYIVVMQDVRGRGDSGGAFTLFEHEADDGADAVAWAAALPESNGRVGMFGFSFQGTNQLLAAGTHCPALKAVAPAMIGWDLYHDWAYENGAFALRANIGWATQLAAETARLAGDHEAQAALFAASRSLNFSSPRPAWPGHDALLTRYSHYARWRDTSADDPYWRTISPAARLTEISATAPATLLIGGWFDSHFPGTLAAYHALSPLMPTRIVVGPWAHFPWDRRVGDLDFGPDAVTDIDQQQIAWFDHWLKDEPAVSPLSGARLFDMGADLWREFASFPENSEAFALSGSGRAAIDMRDGVLGVADGSGIAVATEVVPTDSVTLDPWRPASPCGGTFGQPAGPVDRAQTDARSDTLTFTTAPFSTARLLAGAVTLDIEAEATALSFDIHAVLSRVTKDGAAYPLAEGYATLKPGQARVPMRATCCTVGVGERLRLSISPACFPCFPVNPGTDADPWKASLADQRVLTLRIHRAASRLHLPMLAVSAGHGKE</sequence>
<dbReference type="RefSeq" id="WP_173582501.1">
    <property type="nucleotide sequence ID" value="NZ_WOTB01000005.1"/>
</dbReference>
<comment type="caution">
    <text evidence="3">The sequence shown here is derived from an EMBL/GenBank/DDBJ whole genome shotgun (WGS) entry which is preliminary data.</text>
</comment>
<name>A0ABX0JMY7_9PROT</name>
<reference evidence="3 4" key="1">
    <citation type="journal article" date="2020" name="Int. J. Syst. Evol. Microbiol.">
        <title>Novel acetic acid bacteria from cider fermentations: Acetobacter conturbans sp. nov. and Acetobacter fallax sp. nov.</title>
        <authorList>
            <person name="Sombolestani A.S."/>
            <person name="Cleenwerck I."/>
            <person name="Cnockaert M."/>
            <person name="Borremans W."/>
            <person name="Wieme A.D."/>
            <person name="De Vuyst L."/>
            <person name="Vandamme P."/>
        </authorList>
    </citation>
    <scope>NUCLEOTIDE SEQUENCE [LARGE SCALE GENOMIC DNA]</scope>
    <source>
        <strain evidence="3 4">LMG 30640</strain>
    </source>
</reference>
<proteinExistence type="predicted"/>
<evidence type="ECO:0000313" key="4">
    <source>
        <dbReference type="Proteomes" id="UP000635278"/>
    </source>
</evidence>
<dbReference type="Proteomes" id="UP000635278">
    <property type="component" value="Unassembled WGS sequence"/>
</dbReference>
<dbReference type="NCBIfam" id="TIGR00976">
    <property type="entry name" value="CocE_NonD"/>
    <property type="match status" value="1"/>
</dbReference>
<protein>
    <submittedName>
        <fullName evidence="3">CocE/NonD family hydrolase</fullName>
    </submittedName>
</protein>
<accession>A0ABX0JMY7</accession>